<dbReference type="Proteomes" id="UP000683428">
    <property type="component" value="Chromosome"/>
</dbReference>
<evidence type="ECO:0000313" key="2">
    <source>
        <dbReference type="EMBL" id="QWT47897.1"/>
    </source>
</evidence>
<gene>
    <name evidence="2" type="ORF">Azoinq_08400</name>
</gene>
<dbReference type="KEGG" id="aiq:Azoinq_08400"/>
<organism evidence="2 3">
    <name type="scientific">Azospira inquinata</name>
    <dbReference type="NCBI Taxonomy" id="2785627"/>
    <lineage>
        <taxon>Bacteria</taxon>
        <taxon>Pseudomonadati</taxon>
        <taxon>Pseudomonadota</taxon>
        <taxon>Betaproteobacteria</taxon>
        <taxon>Rhodocyclales</taxon>
        <taxon>Rhodocyclaceae</taxon>
        <taxon>Azospira</taxon>
    </lineage>
</organism>
<feature type="signal peptide" evidence="1">
    <location>
        <begin position="1"/>
        <end position="29"/>
    </location>
</feature>
<dbReference type="AlphaFoldDB" id="A0A975XTM8"/>
<keyword evidence="1" id="KW-0732">Signal</keyword>
<accession>A0A975XTM8</accession>
<dbReference type="EMBL" id="CP064782">
    <property type="protein sequence ID" value="QWT47897.1"/>
    <property type="molecule type" value="Genomic_DNA"/>
</dbReference>
<feature type="chain" id="PRO_5036879570" evidence="1">
    <location>
        <begin position="30"/>
        <end position="228"/>
    </location>
</feature>
<evidence type="ECO:0000256" key="1">
    <source>
        <dbReference type="SAM" id="SignalP"/>
    </source>
</evidence>
<proteinExistence type="predicted"/>
<dbReference type="Pfam" id="PF05643">
    <property type="entry name" value="GNA1162-like"/>
    <property type="match status" value="1"/>
</dbReference>
<sequence length="228" mass="24219">MTRHAIFPGASLLLGLALLSGCASTSHYAGPDYSAFKESRPASILVLPPLNTSPDVDASLSMLSQVTYPLAESGYYVVPVTLANETFRQNGLTTPDDIHQLPIDKLRKIFGADAALYINVTQYGTSYKIISSETRVTADGELIDLRNGRSLWKGHATASSAEGDNNNNNGLVGMLVKALINQIADSINDKGHTIAGVTSFRLLAASTAGGLLYGPRSPKYLKEGGPDH</sequence>
<dbReference type="InterPro" id="IPR008517">
    <property type="entry name" value="GNA1162-like"/>
</dbReference>
<name>A0A975XTM8_9RHOO</name>
<dbReference type="RefSeq" id="WP_216130068.1">
    <property type="nucleotide sequence ID" value="NZ_CP064782.1"/>
</dbReference>
<protein>
    <submittedName>
        <fullName evidence="2">DUF799 domain-containing protein</fullName>
    </submittedName>
</protein>
<evidence type="ECO:0000313" key="3">
    <source>
        <dbReference type="Proteomes" id="UP000683428"/>
    </source>
</evidence>
<dbReference type="PROSITE" id="PS51257">
    <property type="entry name" value="PROKAR_LIPOPROTEIN"/>
    <property type="match status" value="1"/>
</dbReference>
<keyword evidence="3" id="KW-1185">Reference proteome</keyword>
<reference evidence="2" key="1">
    <citation type="submission" date="2020-11" db="EMBL/GenBank/DDBJ databases">
        <title>Azospira inquinata sp. nov.</title>
        <authorList>
            <person name="Moe W.M."/>
            <person name="Mikes M.C."/>
        </authorList>
    </citation>
    <scope>NUCLEOTIDE SEQUENCE</scope>
    <source>
        <strain evidence="2">Azo-3</strain>
    </source>
</reference>